<proteinExistence type="predicted"/>
<protein>
    <submittedName>
        <fullName evidence="1">Uncharacterized protein</fullName>
    </submittedName>
</protein>
<evidence type="ECO:0000313" key="1">
    <source>
        <dbReference type="EMBL" id="KAK8760983.1"/>
    </source>
</evidence>
<gene>
    <name evidence="1" type="ORF">V5799_027750</name>
</gene>
<keyword evidence="2" id="KW-1185">Reference proteome</keyword>
<name>A0AAQ4DEU3_AMBAM</name>
<comment type="caution">
    <text evidence="1">The sequence shown here is derived from an EMBL/GenBank/DDBJ whole genome shotgun (WGS) entry which is preliminary data.</text>
</comment>
<reference evidence="1 2" key="1">
    <citation type="journal article" date="2023" name="Arcadia Sci">
        <title>De novo assembly of a long-read Amblyomma americanum tick genome.</title>
        <authorList>
            <person name="Chou S."/>
            <person name="Poskanzer K.E."/>
            <person name="Rollins M."/>
            <person name="Thuy-Boun P.S."/>
        </authorList>
    </citation>
    <scope>NUCLEOTIDE SEQUENCE [LARGE SCALE GENOMIC DNA]</scope>
    <source>
        <strain evidence="1">F_SG_1</strain>
        <tissue evidence="1">Salivary glands</tissue>
    </source>
</reference>
<dbReference type="Proteomes" id="UP001321473">
    <property type="component" value="Unassembled WGS sequence"/>
</dbReference>
<dbReference type="AlphaFoldDB" id="A0AAQ4DEU3"/>
<organism evidence="1 2">
    <name type="scientific">Amblyomma americanum</name>
    <name type="common">Lone star tick</name>
    <dbReference type="NCBI Taxonomy" id="6943"/>
    <lineage>
        <taxon>Eukaryota</taxon>
        <taxon>Metazoa</taxon>
        <taxon>Ecdysozoa</taxon>
        <taxon>Arthropoda</taxon>
        <taxon>Chelicerata</taxon>
        <taxon>Arachnida</taxon>
        <taxon>Acari</taxon>
        <taxon>Parasitiformes</taxon>
        <taxon>Ixodida</taxon>
        <taxon>Ixodoidea</taxon>
        <taxon>Ixodidae</taxon>
        <taxon>Amblyomminae</taxon>
        <taxon>Amblyomma</taxon>
    </lineage>
</organism>
<accession>A0AAQ4DEU3</accession>
<sequence>MAVCKYLMASGYGGGTAGTVVSFSPVRYSETCFQKNNIDTSPKDYVYIANKNKRALLMFETFETLLYKVKQFYALYAHPNHGVALYDVDYDDNTNGCGSETFRRVRQMKRYLHF</sequence>
<dbReference type="EMBL" id="JARKHS020031658">
    <property type="protein sequence ID" value="KAK8760983.1"/>
    <property type="molecule type" value="Genomic_DNA"/>
</dbReference>
<evidence type="ECO:0000313" key="2">
    <source>
        <dbReference type="Proteomes" id="UP001321473"/>
    </source>
</evidence>